<keyword evidence="4" id="KW-1185">Reference proteome</keyword>
<dbReference type="InterPro" id="IPR016040">
    <property type="entry name" value="NAD(P)-bd_dom"/>
</dbReference>
<evidence type="ECO:0000259" key="2">
    <source>
        <dbReference type="Pfam" id="PF13460"/>
    </source>
</evidence>
<dbReference type="PANTHER" id="PTHR47129">
    <property type="entry name" value="QUINONE OXIDOREDUCTASE 2"/>
    <property type="match status" value="1"/>
</dbReference>
<feature type="compositionally biased region" description="Basic and acidic residues" evidence="1">
    <location>
        <begin position="288"/>
        <end position="301"/>
    </location>
</feature>
<dbReference type="Gene3D" id="3.40.50.720">
    <property type="entry name" value="NAD(P)-binding Rossmann-like Domain"/>
    <property type="match status" value="1"/>
</dbReference>
<dbReference type="InterPro" id="IPR036291">
    <property type="entry name" value="NAD(P)-bd_dom_sf"/>
</dbReference>
<dbReference type="SUPFAM" id="SSF51735">
    <property type="entry name" value="NAD(P)-binding Rossmann-fold domains"/>
    <property type="match status" value="1"/>
</dbReference>
<evidence type="ECO:0000313" key="3">
    <source>
        <dbReference type="EMBL" id="MDT0264244.1"/>
    </source>
</evidence>
<reference evidence="4" key="1">
    <citation type="submission" date="2023-07" db="EMBL/GenBank/DDBJ databases">
        <title>30 novel species of actinomycetes from the DSMZ collection.</title>
        <authorList>
            <person name="Nouioui I."/>
        </authorList>
    </citation>
    <scope>NUCLEOTIDE SEQUENCE [LARGE SCALE GENOMIC DNA]</scope>
    <source>
        <strain evidence="4">DSM 44399</strain>
    </source>
</reference>
<evidence type="ECO:0000313" key="4">
    <source>
        <dbReference type="Proteomes" id="UP001183176"/>
    </source>
</evidence>
<dbReference type="Gene3D" id="3.90.25.10">
    <property type="entry name" value="UDP-galactose 4-epimerase, domain 1"/>
    <property type="match status" value="1"/>
</dbReference>
<feature type="domain" description="NAD(P)-binding" evidence="2">
    <location>
        <begin position="7"/>
        <end position="186"/>
    </location>
</feature>
<protein>
    <submittedName>
        <fullName evidence="3">NAD(P)H-binding protein</fullName>
    </submittedName>
</protein>
<sequence length="301" mass="31218">MTIAITGASGALGRAAAELVLLTVDPREVVLTTRRPDLLADLAARGAQVRRVDFTEPSTLATAFVGVDRLLLISTDAVGSRLDPQRAAIAAAARAGVGHIIYTSVPEPVPDNPARVVSDHAGTEQALRDSGMRWTLLRNNLYAHMQVPGIEHAAASGRLVTNGGEGATAYVTREDCAAAAAAVLTQDGHEGMTYDITGPEAVSGGDLAALAREFGACEVELVNVDDAEFSAGLLKAGLAEEVAGLVTSFGASTREGYLATVSTAVADLTGRQPTPLADLVRAQPEVPDPDHRDVTLHGDQK</sequence>
<dbReference type="RefSeq" id="WP_311425386.1">
    <property type="nucleotide sequence ID" value="NZ_JAVREH010000080.1"/>
</dbReference>
<dbReference type="EMBL" id="JAVREH010000080">
    <property type="protein sequence ID" value="MDT0264244.1"/>
    <property type="molecule type" value="Genomic_DNA"/>
</dbReference>
<feature type="region of interest" description="Disordered" evidence="1">
    <location>
        <begin position="282"/>
        <end position="301"/>
    </location>
</feature>
<organism evidence="3 4">
    <name type="scientific">Jatrophihabitans lederbergiae</name>
    <dbReference type="NCBI Taxonomy" id="3075547"/>
    <lineage>
        <taxon>Bacteria</taxon>
        <taxon>Bacillati</taxon>
        <taxon>Actinomycetota</taxon>
        <taxon>Actinomycetes</taxon>
        <taxon>Jatrophihabitantales</taxon>
        <taxon>Jatrophihabitantaceae</taxon>
        <taxon>Jatrophihabitans</taxon>
    </lineage>
</organism>
<name>A0ABU2JIB9_9ACTN</name>
<dbReference type="PANTHER" id="PTHR47129:SF1">
    <property type="entry name" value="NMRA-LIKE DOMAIN-CONTAINING PROTEIN"/>
    <property type="match status" value="1"/>
</dbReference>
<evidence type="ECO:0000256" key="1">
    <source>
        <dbReference type="SAM" id="MobiDB-lite"/>
    </source>
</evidence>
<gene>
    <name evidence="3" type="ORF">RM423_23020</name>
</gene>
<dbReference type="InterPro" id="IPR052718">
    <property type="entry name" value="NmrA-type_oxidoreductase"/>
</dbReference>
<accession>A0ABU2JIB9</accession>
<comment type="caution">
    <text evidence="3">The sequence shown here is derived from an EMBL/GenBank/DDBJ whole genome shotgun (WGS) entry which is preliminary data.</text>
</comment>
<dbReference type="Proteomes" id="UP001183176">
    <property type="component" value="Unassembled WGS sequence"/>
</dbReference>
<proteinExistence type="predicted"/>
<dbReference type="Pfam" id="PF13460">
    <property type="entry name" value="NAD_binding_10"/>
    <property type="match status" value="1"/>
</dbReference>